<evidence type="ECO:0000313" key="3">
    <source>
        <dbReference type="EMBL" id="MDN4526400.1"/>
    </source>
</evidence>
<dbReference type="Proteomes" id="UP001172721">
    <property type="component" value="Unassembled WGS sequence"/>
</dbReference>
<evidence type="ECO:0000313" key="4">
    <source>
        <dbReference type="Proteomes" id="UP001172721"/>
    </source>
</evidence>
<gene>
    <name evidence="3" type="ORF">QYB97_18105</name>
</gene>
<keyword evidence="1" id="KW-0175">Coiled coil</keyword>
<dbReference type="InterPro" id="IPR025382">
    <property type="entry name" value="Cap4-like_endonuclease_dom"/>
</dbReference>
<evidence type="ECO:0000256" key="1">
    <source>
        <dbReference type="SAM" id="Coils"/>
    </source>
</evidence>
<protein>
    <submittedName>
        <fullName evidence="3">DsDNA nuclease domain-containing protein</fullName>
    </submittedName>
</protein>
<accession>A0ABT8I125</accession>
<dbReference type="Pfam" id="PF14130">
    <property type="entry name" value="Cap4_nuclease"/>
    <property type="match status" value="1"/>
</dbReference>
<sequence>MSEGTEAEFDNGGAEAIKGFNFQKANVILLAINNYKKKNFKIYVEAEDDIVVSYEGYNAYIQVKKQKHTFKSITKKDKKVKKGSDGKSVVIYSSSILEKNLNSGTEKDRFKLIVKDFGATDKKQLKIKKPGSLCSELFELSKEAKALIIKALPADLVNKVENFYFYISPIHEDLNEAERYLIGCLNKINIAVDNSRGRSIIAELSLTIDQKAQEIIHEESHKESKFMDTKYFSEVLITCKAMNRFDEVLDSLGYNLLLKSVIKKERLKIQLNQSSLKEEMKELLEQFIEECEDLEGLSNKNVIDHMVKSFTFTEVNKNLLIAIAIESLCELGDENYDY</sequence>
<dbReference type="RefSeq" id="WP_301167428.1">
    <property type="nucleotide sequence ID" value="NZ_JAUHTR010000011.1"/>
</dbReference>
<dbReference type="EMBL" id="JAUHTR010000011">
    <property type="protein sequence ID" value="MDN4526400.1"/>
    <property type="molecule type" value="Genomic_DNA"/>
</dbReference>
<reference evidence="3" key="1">
    <citation type="submission" date="2023-07" db="EMBL/GenBank/DDBJ databases">
        <title>Fictibacillus sp. isolated from freshwater pond.</title>
        <authorList>
            <person name="Kirdat K."/>
            <person name="Bhat A."/>
            <person name="Mourya A."/>
            <person name="Yadav A."/>
        </authorList>
    </citation>
    <scope>NUCLEOTIDE SEQUENCE</scope>
    <source>
        <strain evidence="3">NE201</strain>
    </source>
</reference>
<keyword evidence="4" id="KW-1185">Reference proteome</keyword>
<feature type="coiled-coil region" evidence="1">
    <location>
        <begin position="266"/>
        <end position="297"/>
    </location>
</feature>
<name>A0ABT8I125_9BACL</name>
<proteinExistence type="predicted"/>
<organism evidence="3 4">
    <name type="scientific">Fictibacillus fluitans</name>
    <dbReference type="NCBI Taxonomy" id="3058422"/>
    <lineage>
        <taxon>Bacteria</taxon>
        <taxon>Bacillati</taxon>
        <taxon>Bacillota</taxon>
        <taxon>Bacilli</taxon>
        <taxon>Bacillales</taxon>
        <taxon>Fictibacillaceae</taxon>
        <taxon>Fictibacillus</taxon>
    </lineage>
</organism>
<evidence type="ECO:0000259" key="2">
    <source>
        <dbReference type="Pfam" id="PF14130"/>
    </source>
</evidence>
<feature type="domain" description="CD-NTase associated protein 4-like DNA endonuclease" evidence="2">
    <location>
        <begin position="12"/>
        <end position="120"/>
    </location>
</feature>
<comment type="caution">
    <text evidence="3">The sequence shown here is derived from an EMBL/GenBank/DDBJ whole genome shotgun (WGS) entry which is preliminary data.</text>
</comment>